<sequence>MLTDVVALVHDEVEPFDLGVVFELFGVDRTDDGVPAVDFAVCAPQVGPLPTPGGFDVVVRHDLRRAASADLVVVPAGAPSRAATPAVAAALRDAVARGARVMSVCTGAFTLADAGLLDGRAATTHWRHCAELASRFPGVEVRPDVLYVEDGPVVTSAGTAAGIDAGLQVWRREHGSAVAARVARRMVVPPQRDGGQAQFIARQVPECEAETLAPVLLWAVEHLEEDLDVPTLASRAAMSPRTFARRFRDETGTTPAAWVVRQRVHAAEELLEQTDLTVEQVAHRVGFGNAATLRHHFVRVRGIAPLAYRRRFGAA</sequence>
<dbReference type="InterPro" id="IPR002818">
    <property type="entry name" value="DJ-1/PfpI"/>
</dbReference>
<comment type="caution">
    <text evidence="5">The sequence shown here is derived from an EMBL/GenBank/DDBJ whole genome shotgun (WGS) entry which is preliminary data.</text>
</comment>
<dbReference type="Pfam" id="PF01965">
    <property type="entry name" value="DJ-1_PfpI"/>
    <property type="match status" value="1"/>
</dbReference>
<dbReference type="EMBL" id="BAAAMY010000002">
    <property type="protein sequence ID" value="GAA1911451.1"/>
    <property type="molecule type" value="Genomic_DNA"/>
</dbReference>
<dbReference type="SMART" id="SM00342">
    <property type="entry name" value="HTH_ARAC"/>
    <property type="match status" value="1"/>
</dbReference>
<dbReference type="RefSeq" id="WP_344004857.1">
    <property type="nucleotide sequence ID" value="NZ_BAAAMY010000002.1"/>
</dbReference>
<keyword evidence="2" id="KW-0238">DNA-binding</keyword>
<evidence type="ECO:0000256" key="1">
    <source>
        <dbReference type="ARBA" id="ARBA00023015"/>
    </source>
</evidence>
<dbReference type="SUPFAM" id="SSF52317">
    <property type="entry name" value="Class I glutamine amidotransferase-like"/>
    <property type="match status" value="1"/>
</dbReference>
<proteinExistence type="predicted"/>
<evidence type="ECO:0000313" key="5">
    <source>
        <dbReference type="EMBL" id="GAA1911451.1"/>
    </source>
</evidence>
<keyword evidence="6" id="KW-1185">Reference proteome</keyword>
<evidence type="ECO:0000256" key="3">
    <source>
        <dbReference type="ARBA" id="ARBA00023163"/>
    </source>
</evidence>
<dbReference type="Pfam" id="PF12833">
    <property type="entry name" value="HTH_18"/>
    <property type="match status" value="1"/>
</dbReference>
<reference evidence="6" key="1">
    <citation type="journal article" date="2019" name="Int. J. Syst. Evol. Microbiol.">
        <title>The Global Catalogue of Microorganisms (GCM) 10K type strain sequencing project: providing services to taxonomists for standard genome sequencing and annotation.</title>
        <authorList>
            <consortium name="The Broad Institute Genomics Platform"/>
            <consortium name="The Broad Institute Genome Sequencing Center for Infectious Disease"/>
            <person name="Wu L."/>
            <person name="Ma J."/>
        </authorList>
    </citation>
    <scope>NUCLEOTIDE SEQUENCE [LARGE SCALE GENOMIC DNA]</scope>
    <source>
        <strain evidence="6">JCM 14046</strain>
    </source>
</reference>
<keyword evidence="1" id="KW-0805">Transcription regulation</keyword>
<dbReference type="Gene3D" id="1.10.10.60">
    <property type="entry name" value="Homeodomain-like"/>
    <property type="match status" value="1"/>
</dbReference>
<dbReference type="PROSITE" id="PS00041">
    <property type="entry name" value="HTH_ARAC_FAMILY_1"/>
    <property type="match status" value="1"/>
</dbReference>
<dbReference type="CDD" id="cd03137">
    <property type="entry name" value="GATase1_AraC_1"/>
    <property type="match status" value="1"/>
</dbReference>
<dbReference type="Proteomes" id="UP001501612">
    <property type="component" value="Unassembled WGS sequence"/>
</dbReference>
<keyword evidence="3" id="KW-0804">Transcription</keyword>
<dbReference type="InterPro" id="IPR009057">
    <property type="entry name" value="Homeodomain-like_sf"/>
</dbReference>
<dbReference type="PANTHER" id="PTHR43130:SF3">
    <property type="entry name" value="HTH-TYPE TRANSCRIPTIONAL REGULATOR RV1931C"/>
    <property type="match status" value="1"/>
</dbReference>
<evidence type="ECO:0000313" key="6">
    <source>
        <dbReference type="Proteomes" id="UP001501612"/>
    </source>
</evidence>
<dbReference type="InterPro" id="IPR052158">
    <property type="entry name" value="INH-QAR"/>
</dbReference>
<evidence type="ECO:0000259" key="4">
    <source>
        <dbReference type="PROSITE" id="PS01124"/>
    </source>
</evidence>
<dbReference type="InterPro" id="IPR018062">
    <property type="entry name" value="HTH_AraC-typ_CS"/>
</dbReference>
<dbReference type="PROSITE" id="PS01124">
    <property type="entry name" value="HTH_ARAC_FAMILY_2"/>
    <property type="match status" value="1"/>
</dbReference>
<protein>
    <submittedName>
        <fullName evidence="5">Helix-turn-helix domain-containing protein</fullName>
    </submittedName>
</protein>
<dbReference type="PANTHER" id="PTHR43130">
    <property type="entry name" value="ARAC-FAMILY TRANSCRIPTIONAL REGULATOR"/>
    <property type="match status" value="1"/>
</dbReference>
<gene>
    <name evidence="5" type="ORF">GCM10009737_11150</name>
</gene>
<dbReference type="SUPFAM" id="SSF46689">
    <property type="entry name" value="Homeodomain-like"/>
    <property type="match status" value="2"/>
</dbReference>
<accession>A0ABP5AGZ7</accession>
<dbReference type="Gene3D" id="3.40.50.880">
    <property type="match status" value="1"/>
</dbReference>
<feature type="domain" description="HTH araC/xylS-type" evidence="4">
    <location>
        <begin position="213"/>
        <end position="311"/>
    </location>
</feature>
<evidence type="ECO:0000256" key="2">
    <source>
        <dbReference type="ARBA" id="ARBA00023125"/>
    </source>
</evidence>
<dbReference type="InterPro" id="IPR018060">
    <property type="entry name" value="HTH_AraC"/>
</dbReference>
<dbReference type="InterPro" id="IPR029062">
    <property type="entry name" value="Class_I_gatase-like"/>
</dbReference>
<name>A0ABP5AGZ7_9ACTN</name>
<organism evidence="5 6">
    <name type="scientific">Nocardioides lentus</name>
    <dbReference type="NCBI Taxonomy" id="338077"/>
    <lineage>
        <taxon>Bacteria</taxon>
        <taxon>Bacillati</taxon>
        <taxon>Actinomycetota</taxon>
        <taxon>Actinomycetes</taxon>
        <taxon>Propionibacteriales</taxon>
        <taxon>Nocardioidaceae</taxon>
        <taxon>Nocardioides</taxon>
    </lineage>
</organism>